<keyword evidence="1" id="KW-0732">Signal</keyword>
<dbReference type="EMBL" id="JAEMUH010000008">
    <property type="protein sequence ID" value="MBJ7551010.1"/>
    <property type="molecule type" value="Genomic_DNA"/>
</dbReference>
<evidence type="ECO:0000313" key="3">
    <source>
        <dbReference type="EMBL" id="MBJ7551010.1"/>
    </source>
</evidence>
<reference evidence="3 4" key="1">
    <citation type="submission" date="2020-12" db="EMBL/GenBank/DDBJ databases">
        <title>Comparative genome analysis of fungal antagonists Marinomonas ostreistagni 398 and M. spartinae 468.</title>
        <authorList>
            <person name="Fields J.L."/>
            <person name="Mavrodi O.V."/>
            <person name="Biber P.D."/>
            <person name="Indest K.J."/>
            <person name="Mavrodi D.V."/>
        </authorList>
    </citation>
    <scope>NUCLEOTIDE SEQUENCE [LARGE SCALE GENOMIC DNA]</scope>
    <source>
        <strain evidence="3 4">USM7</strain>
    </source>
</reference>
<protein>
    <submittedName>
        <fullName evidence="3">DUF2059 domain-containing protein</fullName>
    </submittedName>
</protein>
<evidence type="ECO:0000313" key="4">
    <source>
        <dbReference type="Proteomes" id="UP000598488"/>
    </source>
</evidence>
<evidence type="ECO:0000259" key="2">
    <source>
        <dbReference type="Pfam" id="PF09832"/>
    </source>
</evidence>
<organism evidence="3 4">
    <name type="scientific">Marinomonas ostreistagni</name>
    <dbReference type="NCBI Taxonomy" id="359209"/>
    <lineage>
        <taxon>Bacteria</taxon>
        <taxon>Pseudomonadati</taxon>
        <taxon>Pseudomonadota</taxon>
        <taxon>Gammaproteobacteria</taxon>
        <taxon>Oceanospirillales</taxon>
        <taxon>Oceanospirillaceae</taxon>
        <taxon>Marinomonas</taxon>
    </lineage>
</organism>
<gene>
    <name evidence="3" type="ORF">JHD44_09985</name>
</gene>
<dbReference type="InterPro" id="IPR018637">
    <property type="entry name" value="DUF2059"/>
</dbReference>
<proteinExistence type="predicted"/>
<feature type="signal peptide" evidence="1">
    <location>
        <begin position="1"/>
        <end position="21"/>
    </location>
</feature>
<accession>A0ABS0ZBH0</accession>
<name>A0ABS0ZBH0_9GAMM</name>
<feature type="chain" id="PRO_5046542588" evidence="1">
    <location>
        <begin position="22"/>
        <end position="161"/>
    </location>
</feature>
<evidence type="ECO:0000256" key="1">
    <source>
        <dbReference type="SAM" id="SignalP"/>
    </source>
</evidence>
<sequence>MKKFISTAVLCIGFSVAAVHAADTPSKEARELMSVMRMEQSMMDGFDAMLPMIEAQAQSWQLTPAQLEEYRSIHRDWFAKDFDLSAINEQITLEYDKTFSESELQDLINFYNTPTGQKTLNEMPRLMQLGAQIGFQEGQKKEFLLKEKVKAFYEENVASKK</sequence>
<dbReference type="RefSeq" id="WP_199462611.1">
    <property type="nucleotide sequence ID" value="NZ_JAEMUH010000008.1"/>
</dbReference>
<feature type="domain" description="DUF2059" evidence="2">
    <location>
        <begin position="88"/>
        <end position="139"/>
    </location>
</feature>
<dbReference type="Proteomes" id="UP000598488">
    <property type="component" value="Unassembled WGS sequence"/>
</dbReference>
<keyword evidence="4" id="KW-1185">Reference proteome</keyword>
<dbReference type="Pfam" id="PF09832">
    <property type="entry name" value="DUF2059"/>
    <property type="match status" value="1"/>
</dbReference>
<comment type="caution">
    <text evidence="3">The sequence shown here is derived from an EMBL/GenBank/DDBJ whole genome shotgun (WGS) entry which is preliminary data.</text>
</comment>